<evidence type="ECO:0008006" key="4">
    <source>
        <dbReference type="Google" id="ProtNLM"/>
    </source>
</evidence>
<dbReference type="EMBL" id="CCKQ01015311">
    <property type="protein sequence ID" value="CDW87133.1"/>
    <property type="molecule type" value="Genomic_DNA"/>
</dbReference>
<evidence type="ECO:0000256" key="1">
    <source>
        <dbReference type="SAM" id="Phobius"/>
    </source>
</evidence>
<evidence type="ECO:0000313" key="2">
    <source>
        <dbReference type="EMBL" id="CDW87133.1"/>
    </source>
</evidence>
<dbReference type="InParanoid" id="A0A078B1J7"/>
<proteinExistence type="predicted"/>
<reference evidence="2 3" key="1">
    <citation type="submission" date="2014-06" db="EMBL/GenBank/DDBJ databases">
        <authorList>
            <person name="Swart Estienne"/>
        </authorList>
    </citation>
    <scope>NUCLEOTIDE SEQUENCE [LARGE SCALE GENOMIC DNA]</scope>
    <source>
        <strain evidence="2 3">130c</strain>
    </source>
</reference>
<feature type="transmembrane region" description="Helical" evidence="1">
    <location>
        <begin position="123"/>
        <end position="144"/>
    </location>
</feature>
<name>A0A078B1J7_STYLE</name>
<accession>A0A078B1J7</accession>
<keyword evidence="3" id="KW-1185">Reference proteome</keyword>
<gene>
    <name evidence="2" type="primary">Contig6022.g6444</name>
    <name evidence="2" type="ORF">STYLEM_16235</name>
</gene>
<dbReference type="Proteomes" id="UP000039865">
    <property type="component" value="Unassembled WGS sequence"/>
</dbReference>
<protein>
    <recommendedName>
        <fullName evidence="4">Transmembrane protein</fullName>
    </recommendedName>
</protein>
<keyword evidence="1" id="KW-0472">Membrane</keyword>
<keyword evidence="1" id="KW-1133">Transmembrane helix</keyword>
<sequence>MTKLSVKNARNSSVLIVSQNGMKINLVSSLSRVTNQNGHSKKEFKNVPNKQIKFYLILIFMPFILFFSPIICFTLGGFMVPVICFKQCVECSKNGPSFLIVFLLLSWLPFFIVSLTVGLVIGLILAPIILGIGLIPAEIFHIFVYQKTTHWLKQGSYTNKD</sequence>
<feature type="transmembrane region" description="Helical" evidence="1">
    <location>
        <begin position="97"/>
        <end position="117"/>
    </location>
</feature>
<dbReference type="AlphaFoldDB" id="A0A078B1J7"/>
<feature type="transmembrane region" description="Helical" evidence="1">
    <location>
        <begin position="54"/>
        <end position="85"/>
    </location>
</feature>
<keyword evidence="1" id="KW-0812">Transmembrane</keyword>
<evidence type="ECO:0000313" key="3">
    <source>
        <dbReference type="Proteomes" id="UP000039865"/>
    </source>
</evidence>
<organism evidence="2 3">
    <name type="scientific">Stylonychia lemnae</name>
    <name type="common">Ciliate</name>
    <dbReference type="NCBI Taxonomy" id="5949"/>
    <lineage>
        <taxon>Eukaryota</taxon>
        <taxon>Sar</taxon>
        <taxon>Alveolata</taxon>
        <taxon>Ciliophora</taxon>
        <taxon>Intramacronucleata</taxon>
        <taxon>Spirotrichea</taxon>
        <taxon>Stichotrichia</taxon>
        <taxon>Sporadotrichida</taxon>
        <taxon>Oxytrichidae</taxon>
        <taxon>Stylonychinae</taxon>
        <taxon>Stylonychia</taxon>
    </lineage>
</organism>